<dbReference type="RefSeq" id="WP_164435707.1">
    <property type="nucleotide sequence ID" value="NZ_JAAIKT010000088.1"/>
</dbReference>
<accession>A0A6G4AVR3</accession>
<dbReference type="Pfam" id="PF01979">
    <property type="entry name" value="Amidohydro_1"/>
    <property type="match status" value="1"/>
</dbReference>
<dbReference type="Proteomes" id="UP000476310">
    <property type="component" value="Unassembled WGS sequence"/>
</dbReference>
<dbReference type="Gene3D" id="3.20.20.140">
    <property type="entry name" value="Metal-dependent hydrolases"/>
    <property type="match status" value="1"/>
</dbReference>
<dbReference type="EMBL" id="JAAIKT010000088">
    <property type="protein sequence ID" value="NEW76641.1"/>
    <property type="molecule type" value="Genomic_DNA"/>
</dbReference>
<sequence length="338" mass="35432">MTPLVIEADAGWFGGRTLRRRVRVTAYADGRPWRLGGPVPRSGLRLRVDGVLVPGLVDHHVHVDQIDPAALLAGGVSGVRDLGSPPDAGLALALRSRHDPVLPGVVAAGPFLTAPSGYPSDRAWAAEGSFRTVEDPADAIRAVTALVAEGAGLVKVALNADAGPVLDDPTLLAVVKTARSAGLPVVAHAQGARQAHRALGAGVDELAHTPWTERLPDRIVRAFAVLTRWTSTLDIHGWGVRTQESATALDNLRRFHRAGGRVRYGTDLGNGPLPLGVNPRELSALAEAGLSAPHIVAAIAVSTTDLAVLPGDPLADPLMTSRVAAVVRAGRYRERTRV</sequence>
<organism evidence="2 3">
    <name type="scientific">Streptomyces rhizosphaericus</name>
    <dbReference type="NCBI Taxonomy" id="114699"/>
    <lineage>
        <taxon>Bacteria</taxon>
        <taxon>Bacillati</taxon>
        <taxon>Actinomycetota</taxon>
        <taxon>Actinomycetes</taxon>
        <taxon>Kitasatosporales</taxon>
        <taxon>Streptomycetaceae</taxon>
        <taxon>Streptomyces</taxon>
        <taxon>Streptomyces violaceusniger group</taxon>
    </lineage>
</organism>
<dbReference type="GO" id="GO:0016787">
    <property type="term" value="F:hydrolase activity"/>
    <property type="evidence" value="ECO:0007669"/>
    <property type="project" value="InterPro"/>
</dbReference>
<dbReference type="PANTHER" id="PTHR43135:SF3">
    <property type="entry name" value="ALPHA-D-RIBOSE 1-METHYLPHOSPHONATE 5-TRIPHOSPHATE DIPHOSPHATASE"/>
    <property type="match status" value="1"/>
</dbReference>
<protein>
    <submittedName>
        <fullName evidence="2">Amidohydrolase family protein</fullName>
    </submittedName>
</protein>
<name>A0A6G4AVR3_9ACTN</name>
<gene>
    <name evidence="2" type="ORF">G4H13_41470</name>
</gene>
<evidence type="ECO:0000259" key="1">
    <source>
        <dbReference type="Pfam" id="PF01979"/>
    </source>
</evidence>
<reference evidence="2" key="1">
    <citation type="submission" date="2020-02" db="EMBL/GenBank/DDBJ databases">
        <title>A new Streptomyces sp. for controlling soil-borne diseases.</title>
        <authorList>
            <person name="Li X."/>
            <person name="Tian Y."/>
            <person name="Gao K."/>
        </authorList>
    </citation>
    <scope>NUCLEOTIDE SEQUENCE [LARGE SCALE GENOMIC DNA]</scope>
    <source>
        <strain evidence="2">0250</strain>
    </source>
</reference>
<dbReference type="AlphaFoldDB" id="A0A6G4AVR3"/>
<dbReference type="InterPro" id="IPR006680">
    <property type="entry name" value="Amidohydro-rel"/>
</dbReference>
<feature type="domain" description="Amidohydrolase-related" evidence="1">
    <location>
        <begin position="52"/>
        <end position="269"/>
    </location>
</feature>
<comment type="caution">
    <text evidence="2">The sequence shown here is derived from an EMBL/GenBank/DDBJ whole genome shotgun (WGS) entry which is preliminary data.</text>
</comment>
<proteinExistence type="predicted"/>
<evidence type="ECO:0000313" key="3">
    <source>
        <dbReference type="Proteomes" id="UP000476310"/>
    </source>
</evidence>
<dbReference type="SUPFAM" id="SSF51556">
    <property type="entry name" value="Metallo-dependent hydrolases"/>
    <property type="match status" value="1"/>
</dbReference>
<dbReference type="InterPro" id="IPR051781">
    <property type="entry name" value="Metallo-dep_Hydrolase"/>
</dbReference>
<dbReference type="PANTHER" id="PTHR43135">
    <property type="entry name" value="ALPHA-D-RIBOSE 1-METHYLPHOSPHONATE 5-TRIPHOSPHATE DIPHOSPHATASE"/>
    <property type="match status" value="1"/>
</dbReference>
<evidence type="ECO:0000313" key="2">
    <source>
        <dbReference type="EMBL" id="NEW76641.1"/>
    </source>
</evidence>
<dbReference type="InterPro" id="IPR032466">
    <property type="entry name" value="Metal_Hydrolase"/>
</dbReference>
<keyword evidence="3" id="KW-1185">Reference proteome</keyword>